<dbReference type="PANTHER" id="PTHR36167:SF3">
    <property type="entry name" value="C2H2 FINGER DOMAIN TRANSCRIPTION FACTOR (EUROFUNG)-RELATED"/>
    <property type="match status" value="1"/>
</dbReference>
<protein>
    <recommendedName>
        <fullName evidence="3">C2H2-type domain-containing protein</fullName>
    </recommendedName>
</protein>
<dbReference type="Proteomes" id="UP000654370">
    <property type="component" value="Unassembled WGS sequence"/>
</dbReference>
<dbReference type="AlphaFoldDB" id="A0A8H7PLW5"/>
<dbReference type="Gene3D" id="3.30.160.60">
    <property type="entry name" value="Classic Zinc Finger"/>
    <property type="match status" value="1"/>
</dbReference>
<keyword evidence="1" id="KW-0479">Metal-binding</keyword>
<dbReference type="OrthoDB" id="1939603at2759"/>
<dbReference type="GO" id="GO:0006355">
    <property type="term" value="P:regulation of DNA-templated transcription"/>
    <property type="evidence" value="ECO:0007669"/>
    <property type="project" value="InterPro"/>
</dbReference>
<feature type="compositionally biased region" description="Polar residues" evidence="2">
    <location>
        <begin position="52"/>
        <end position="68"/>
    </location>
</feature>
<reference evidence="4" key="1">
    <citation type="submission" date="2020-12" db="EMBL/GenBank/DDBJ databases">
        <title>Metabolic potential, ecology and presence of endohyphal bacteria is reflected in genomic diversity of Mucoromycotina.</title>
        <authorList>
            <person name="Muszewska A."/>
            <person name="Okrasinska A."/>
            <person name="Steczkiewicz K."/>
            <person name="Drgas O."/>
            <person name="Orlowska M."/>
            <person name="Perlinska-Lenart U."/>
            <person name="Aleksandrzak-Piekarczyk T."/>
            <person name="Szatraj K."/>
            <person name="Zielenkiewicz U."/>
            <person name="Pilsyk S."/>
            <person name="Malc E."/>
            <person name="Mieczkowski P."/>
            <person name="Kruszewska J.S."/>
            <person name="Biernat P."/>
            <person name="Pawlowska J."/>
        </authorList>
    </citation>
    <scope>NUCLEOTIDE SEQUENCE</scope>
    <source>
        <strain evidence="4">WA0000067209</strain>
    </source>
</reference>
<dbReference type="InterPro" id="IPR013087">
    <property type="entry name" value="Znf_C2H2_type"/>
</dbReference>
<keyword evidence="1" id="KW-0862">Zinc</keyword>
<evidence type="ECO:0000256" key="2">
    <source>
        <dbReference type="SAM" id="MobiDB-lite"/>
    </source>
</evidence>
<feature type="compositionally biased region" description="Basic residues" evidence="2">
    <location>
        <begin position="347"/>
        <end position="358"/>
    </location>
</feature>
<feature type="non-terminal residue" evidence="4">
    <location>
        <position position="1"/>
    </location>
</feature>
<evidence type="ECO:0000313" key="4">
    <source>
        <dbReference type="EMBL" id="KAG2176321.1"/>
    </source>
</evidence>
<proteinExistence type="predicted"/>
<evidence type="ECO:0000313" key="5">
    <source>
        <dbReference type="Proteomes" id="UP000654370"/>
    </source>
</evidence>
<gene>
    <name evidence="4" type="ORF">INT43_005555</name>
</gene>
<feature type="compositionally biased region" description="Basic and acidic residues" evidence="2">
    <location>
        <begin position="337"/>
        <end position="346"/>
    </location>
</feature>
<dbReference type="PANTHER" id="PTHR36167">
    <property type="entry name" value="C2H2 FINGER DOMAIN TRANSCRIPTION FACTOR (EUROFUNG)-RELATED"/>
    <property type="match status" value="1"/>
</dbReference>
<organism evidence="4 5">
    <name type="scientific">Mortierella isabellina</name>
    <name type="common">Filamentous fungus</name>
    <name type="synonym">Umbelopsis isabellina</name>
    <dbReference type="NCBI Taxonomy" id="91625"/>
    <lineage>
        <taxon>Eukaryota</taxon>
        <taxon>Fungi</taxon>
        <taxon>Fungi incertae sedis</taxon>
        <taxon>Mucoromycota</taxon>
        <taxon>Mucoromycotina</taxon>
        <taxon>Umbelopsidomycetes</taxon>
        <taxon>Umbelopsidales</taxon>
        <taxon>Umbelopsidaceae</taxon>
        <taxon>Umbelopsis</taxon>
    </lineage>
</organism>
<feature type="region of interest" description="Disordered" evidence="2">
    <location>
        <begin position="172"/>
        <end position="200"/>
    </location>
</feature>
<feature type="domain" description="C2H2-type" evidence="3">
    <location>
        <begin position="306"/>
        <end position="337"/>
    </location>
</feature>
<accession>A0A8H7PLW5</accession>
<name>A0A8H7PLW5_MORIS</name>
<sequence length="358" mass="40172">MVQGGTESIPYPQPMTIPNYSGMMMDGYHAAHTIYPSTPVRSPQPIAKSHHQSSSNQMMYHPTATESPRSGYARRPTMNANYQVESHMPLTTATVASMNAQAAPSLPPLSQLLPASKAQHSHMQAVASSDPNATMVYSPPHQSNHAHPHPEAYEMSPAYIPMNDSYAQQTYNHATTDSPDSAPKGRILSPRVPTSPHTVPTMNPDMIPMQGGPGNQMAMHPLQAVDGMYAYHPMMANAPANYDGSMMPMPMEEPPHHVVYNQERHSYDSNSSTYSKRQKVFSFVSLPGINQPKRPRRRYDEIERLYHCNWAGCTKSYGTLNHLNAHVSMQKHGPKRQPTEFKELRKQWRRSKKERMQS</sequence>
<evidence type="ECO:0000256" key="1">
    <source>
        <dbReference type="PROSITE-ProRule" id="PRU00042"/>
    </source>
</evidence>
<dbReference type="EMBL" id="JAEPQZ010000010">
    <property type="protein sequence ID" value="KAG2176321.1"/>
    <property type="molecule type" value="Genomic_DNA"/>
</dbReference>
<keyword evidence="5" id="KW-1185">Reference proteome</keyword>
<feature type="region of interest" description="Disordered" evidence="2">
    <location>
        <begin position="329"/>
        <end position="358"/>
    </location>
</feature>
<comment type="caution">
    <text evidence="4">The sequence shown here is derived from an EMBL/GenBank/DDBJ whole genome shotgun (WGS) entry which is preliminary data.</text>
</comment>
<keyword evidence="1" id="KW-0863">Zinc-finger</keyword>
<dbReference type="PROSITE" id="PS00028">
    <property type="entry name" value="ZINC_FINGER_C2H2_1"/>
    <property type="match status" value="1"/>
</dbReference>
<feature type="region of interest" description="Disordered" evidence="2">
    <location>
        <begin position="42"/>
        <end position="73"/>
    </location>
</feature>
<dbReference type="GO" id="GO:0008270">
    <property type="term" value="F:zinc ion binding"/>
    <property type="evidence" value="ECO:0007669"/>
    <property type="project" value="UniProtKB-KW"/>
</dbReference>
<evidence type="ECO:0000259" key="3">
    <source>
        <dbReference type="PROSITE" id="PS50157"/>
    </source>
</evidence>
<dbReference type="PROSITE" id="PS50157">
    <property type="entry name" value="ZINC_FINGER_C2H2_2"/>
    <property type="match status" value="1"/>
</dbReference>
<dbReference type="InterPro" id="IPR039327">
    <property type="entry name" value="CON7-like"/>
</dbReference>